<dbReference type="RefSeq" id="WP_127682206.1">
    <property type="nucleotide sequence ID" value="NZ_SACM01000001.1"/>
</dbReference>
<dbReference type="Proteomes" id="UP000288587">
    <property type="component" value="Unassembled WGS sequence"/>
</dbReference>
<evidence type="ECO:0000313" key="2">
    <source>
        <dbReference type="Proteomes" id="UP000288587"/>
    </source>
</evidence>
<reference evidence="1 2" key="1">
    <citation type="submission" date="2019-01" db="EMBL/GenBank/DDBJ databases">
        <authorList>
            <person name="Chen W.-M."/>
        </authorList>
    </citation>
    <scope>NUCLEOTIDE SEQUENCE [LARGE SCALE GENOMIC DNA]</scope>
    <source>
        <strain evidence="1 2">CCP-18</strain>
    </source>
</reference>
<accession>A0A437LTL5</accession>
<dbReference type="PANTHER" id="PTHR30634:SF7">
    <property type="entry name" value="VWA DOMAIN-CONTAINING PROTEIN"/>
    <property type="match status" value="1"/>
</dbReference>
<proteinExistence type="predicted"/>
<dbReference type="InterPro" id="IPR050458">
    <property type="entry name" value="LolB"/>
</dbReference>
<evidence type="ECO:0000313" key="1">
    <source>
        <dbReference type="EMBL" id="RVT88752.1"/>
    </source>
</evidence>
<dbReference type="InterPro" id="IPR043737">
    <property type="entry name" value="DUF5682"/>
</dbReference>
<dbReference type="OrthoDB" id="9768066at2"/>
<keyword evidence="2" id="KW-1185">Reference proteome</keyword>
<name>A0A437LTL5_9BURK</name>
<evidence type="ECO:0008006" key="3">
    <source>
        <dbReference type="Google" id="ProtNLM"/>
    </source>
</evidence>
<dbReference type="EMBL" id="SACM01000001">
    <property type="protein sequence ID" value="RVT88752.1"/>
    <property type="molecule type" value="Genomic_DNA"/>
</dbReference>
<organism evidence="1 2">
    <name type="scientific">Inhella crocodyli</name>
    <dbReference type="NCBI Taxonomy" id="2499851"/>
    <lineage>
        <taxon>Bacteria</taxon>
        <taxon>Pseudomonadati</taxon>
        <taxon>Pseudomonadota</taxon>
        <taxon>Betaproteobacteria</taxon>
        <taxon>Burkholderiales</taxon>
        <taxon>Sphaerotilaceae</taxon>
        <taxon>Inhella</taxon>
    </lineage>
</organism>
<dbReference type="PANTHER" id="PTHR30634">
    <property type="entry name" value="OUTER MEMBRANE LOLAB LIPOPROTEIN INSERTION APPARATUS"/>
    <property type="match status" value="1"/>
</dbReference>
<comment type="caution">
    <text evidence="1">The sequence shown here is derived from an EMBL/GenBank/DDBJ whole genome shotgun (WGS) entry which is preliminary data.</text>
</comment>
<protein>
    <recommendedName>
        <fullName evidence="3">4-aminobutyrate aminotransferase</fullName>
    </recommendedName>
</protein>
<sequence length="764" mass="83818">MSVHFLGVRHHSPACAQRVRQHIRAHRPQAVLIEGPADFNPRLDELLLPHQLPIALYSYANEAGQRAQQCWFPLLDFSPEWVALQEGAGIQAQLRFIDLPHWRYRTRARVHRPQRDRYREVVQALCRRTGCDGDDALWDHLFEALPPDDPALGQRLEAYFADLRGDEPAGEEDAEREACMAAWIAWAAARFERVLVVCGGWHVPALQRAWPALHPAEEPISPRPETEREAGCYLVPYEFRQVDALGGYAAGMPSPMFYQQHWQQGAAAAARWALQRIVERLRARQQAVSTADLIALEQQALGLARLRGHPVPLRVDLLDALQSTLLKEALDQPAPWSERGPLNPAHHPLLREALLALTGDGGGRLHARTPLPPLVHDVNARLAACALQPRREPQRLVLDRRRPADLPRARLLWQLQLLGVGGVQLEALKAPQAARALDARLAFEEHWQLHQDGRWYPDLIEAAVHGATLPTAAEQVLLLRAADGQPAALAEALLAAVRAGLQDVGDAFAQRLRHSLAQTQDHGELAQACLTLAELVQAGFWGEDPRPLLQATLVALAERLLWLLEGRDGAGSAAWIEADVRSLRALQRLLGLDLADLDGACLLSTCERLARSPDKPPALRGAALGVRVSQAGFPAPPALRAEVLTLTRGMPPRDALGDFLYGLFACARALATEDDAIVRAVHVALQSLGDEDFLLALPALRAAFADFPPRERGAIAERVAPLLGLPPARRGRLLELGPGAQALLDAKRIEAQALAWASAHGVLA</sequence>
<gene>
    <name evidence="1" type="ORF">EOD73_07230</name>
</gene>
<dbReference type="Pfam" id="PF18934">
    <property type="entry name" value="DUF5682"/>
    <property type="match status" value="1"/>
</dbReference>
<dbReference type="AlphaFoldDB" id="A0A437LTL5"/>